<dbReference type="Pfam" id="PF09588">
    <property type="entry name" value="YqaJ"/>
    <property type="match status" value="1"/>
</dbReference>
<dbReference type="RefSeq" id="WP_303734512.1">
    <property type="nucleotide sequence ID" value="NZ_CAKZHK010000008.1"/>
</dbReference>
<dbReference type="Proteomes" id="UP000249432">
    <property type="component" value="Unassembled WGS sequence"/>
</dbReference>
<name>A0A2W5SXQ1_9CORY</name>
<comment type="caution">
    <text evidence="2">The sequence shown here is derived from an EMBL/GenBank/DDBJ whole genome shotgun (WGS) entry which is preliminary data.</text>
</comment>
<proteinExistence type="predicted"/>
<dbReference type="SUPFAM" id="SSF52980">
    <property type="entry name" value="Restriction endonuclease-like"/>
    <property type="match status" value="1"/>
</dbReference>
<evidence type="ECO:0000313" key="3">
    <source>
        <dbReference type="Proteomes" id="UP000249432"/>
    </source>
</evidence>
<dbReference type="InterPro" id="IPR011335">
    <property type="entry name" value="Restrct_endonuc-II-like"/>
</dbReference>
<reference evidence="2 3" key="1">
    <citation type="submission" date="2017-08" db="EMBL/GenBank/DDBJ databases">
        <title>Infants hospitalized years apart are colonized by the same room-sourced microbial strains.</title>
        <authorList>
            <person name="Brooks B."/>
            <person name="Olm M.R."/>
            <person name="Firek B.A."/>
            <person name="Baker R."/>
            <person name="Thomas B.C."/>
            <person name="Morowitz M.J."/>
            <person name="Banfield J.F."/>
        </authorList>
    </citation>
    <scope>NUCLEOTIDE SEQUENCE [LARGE SCALE GENOMIC DNA]</scope>
    <source>
        <strain evidence="2">S2_003_000_R1_3</strain>
    </source>
</reference>
<feature type="domain" description="YqaJ viral recombinase" evidence="1">
    <location>
        <begin position="17"/>
        <end position="92"/>
    </location>
</feature>
<accession>A0A2W5SXQ1</accession>
<dbReference type="AlphaFoldDB" id="A0A2W5SXQ1"/>
<dbReference type="InterPro" id="IPR019080">
    <property type="entry name" value="YqaJ_viral_recombinase"/>
</dbReference>
<gene>
    <name evidence="2" type="ORF">DI525_04055</name>
</gene>
<protein>
    <recommendedName>
        <fullName evidence="1">YqaJ viral recombinase domain-containing protein</fullName>
    </recommendedName>
</protein>
<sequence>MAEKQCSVLEFDSEQSWLEVRKQYFTATMMADLATGGPSARERVYQDRRGLSRPFAGNAYTQWGHEREPLLVAWARERVDSRVEHNTGLYVSSVVEAERCAGAVYVADSVAVAGDGGPGMCLGV</sequence>
<evidence type="ECO:0000259" key="1">
    <source>
        <dbReference type="Pfam" id="PF09588"/>
    </source>
</evidence>
<dbReference type="InterPro" id="IPR011604">
    <property type="entry name" value="PDDEXK-like_dom_sf"/>
</dbReference>
<evidence type="ECO:0000313" key="2">
    <source>
        <dbReference type="EMBL" id="PZR05463.1"/>
    </source>
</evidence>
<organism evidence="2 3">
    <name type="scientific">Corynebacterium kroppenstedtii</name>
    <dbReference type="NCBI Taxonomy" id="161879"/>
    <lineage>
        <taxon>Bacteria</taxon>
        <taxon>Bacillati</taxon>
        <taxon>Actinomycetota</taxon>
        <taxon>Actinomycetes</taxon>
        <taxon>Mycobacteriales</taxon>
        <taxon>Corynebacteriaceae</taxon>
        <taxon>Corynebacterium</taxon>
    </lineage>
</organism>
<dbReference type="EMBL" id="QFRA01000006">
    <property type="protein sequence ID" value="PZR05463.1"/>
    <property type="molecule type" value="Genomic_DNA"/>
</dbReference>
<dbReference type="Gene3D" id="3.90.320.10">
    <property type="match status" value="1"/>
</dbReference>